<accession>A0A0A8Y6U3</accession>
<reference evidence="1" key="2">
    <citation type="journal article" date="2015" name="Data Brief">
        <title>Shoot transcriptome of the giant reed, Arundo donax.</title>
        <authorList>
            <person name="Barrero R.A."/>
            <person name="Guerrero F.D."/>
            <person name="Moolhuijzen P."/>
            <person name="Goolsby J.A."/>
            <person name="Tidwell J."/>
            <person name="Bellgard S.E."/>
            <person name="Bellgard M.I."/>
        </authorList>
    </citation>
    <scope>NUCLEOTIDE SEQUENCE</scope>
    <source>
        <tissue evidence="1">Shoot tissue taken approximately 20 cm above the soil surface</tissue>
    </source>
</reference>
<evidence type="ECO:0000313" key="1">
    <source>
        <dbReference type="EMBL" id="JAD21831.1"/>
    </source>
</evidence>
<name>A0A0A8Y6U3_ARUDO</name>
<proteinExistence type="predicted"/>
<organism evidence="1">
    <name type="scientific">Arundo donax</name>
    <name type="common">Giant reed</name>
    <name type="synonym">Donax arundinaceus</name>
    <dbReference type="NCBI Taxonomy" id="35708"/>
    <lineage>
        <taxon>Eukaryota</taxon>
        <taxon>Viridiplantae</taxon>
        <taxon>Streptophyta</taxon>
        <taxon>Embryophyta</taxon>
        <taxon>Tracheophyta</taxon>
        <taxon>Spermatophyta</taxon>
        <taxon>Magnoliopsida</taxon>
        <taxon>Liliopsida</taxon>
        <taxon>Poales</taxon>
        <taxon>Poaceae</taxon>
        <taxon>PACMAD clade</taxon>
        <taxon>Arundinoideae</taxon>
        <taxon>Arundineae</taxon>
        <taxon>Arundo</taxon>
    </lineage>
</organism>
<dbReference type="EMBL" id="GBRH01276064">
    <property type="protein sequence ID" value="JAD21831.1"/>
    <property type="molecule type" value="Transcribed_RNA"/>
</dbReference>
<reference evidence="1" key="1">
    <citation type="submission" date="2014-09" db="EMBL/GenBank/DDBJ databases">
        <authorList>
            <person name="Magalhaes I.L.F."/>
            <person name="Oliveira U."/>
            <person name="Santos F.R."/>
            <person name="Vidigal T.H.D.A."/>
            <person name="Brescovit A.D."/>
            <person name="Santos A.J."/>
        </authorList>
    </citation>
    <scope>NUCLEOTIDE SEQUENCE</scope>
    <source>
        <tissue evidence="1">Shoot tissue taken approximately 20 cm above the soil surface</tissue>
    </source>
</reference>
<dbReference type="AlphaFoldDB" id="A0A0A8Y6U3"/>
<sequence>MRPRTITLASRATSTIYLTSKPPCGRELVCTKE</sequence>
<protein>
    <submittedName>
        <fullName evidence="1">Uncharacterized protein</fullName>
    </submittedName>
</protein>